<dbReference type="AlphaFoldDB" id="X0UFH7"/>
<dbReference type="InterPro" id="IPR003594">
    <property type="entry name" value="HATPase_dom"/>
</dbReference>
<dbReference type="PROSITE" id="PS50109">
    <property type="entry name" value="HIS_KIN"/>
    <property type="match status" value="1"/>
</dbReference>
<accession>X0UFH7</accession>
<dbReference type="Pfam" id="PF02518">
    <property type="entry name" value="HATPase_c"/>
    <property type="match status" value="1"/>
</dbReference>
<gene>
    <name evidence="4" type="ORF">S01H1_22132</name>
</gene>
<dbReference type="GO" id="GO:0000160">
    <property type="term" value="P:phosphorelay signal transduction system"/>
    <property type="evidence" value="ECO:0007669"/>
    <property type="project" value="UniProtKB-KW"/>
</dbReference>
<dbReference type="SMART" id="SM00387">
    <property type="entry name" value="HATPase_c"/>
    <property type="match status" value="1"/>
</dbReference>
<evidence type="ECO:0000259" key="3">
    <source>
        <dbReference type="PROSITE" id="PS50109"/>
    </source>
</evidence>
<comment type="caution">
    <text evidence="4">The sequence shown here is derived from an EMBL/GenBank/DDBJ whole genome shotgun (WGS) entry which is preliminary data.</text>
</comment>
<evidence type="ECO:0000256" key="1">
    <source>
        <dbReference type="ARBA" id="ARBA00022679"/>
    </source>
</evidence>
<dbReference type="PANTHER" id="PTHR24421:SF61">
    <property type="entry name" value="OXYGEN SENSOR HISTIDINE KINASE NREB"/>
    <property type="match status" value="1"/>
</dbReference>
<organism evidence="4">
    <name type="scientific">marine sediment metagenome</name>
    <dbReference type="NCBI Taxonomy" id="412755"/>
    <lineage>
        <taxon>unclassified sequences</taxon>
        <taxon>metagenomes</taxon>
        <taxon>ecological metagenomes</taxon>
    </lineage>
</organism>
<dbReference type="CDD" id="cd16917">
    <property type="entry name" value="HATPase_UhpB-NarQ-NarX-like"/>
    <property type="match status" value="1"/>
</dbReference>
<name>X0UFH7_9ZZZZ</name>
<dbReference type="InterPro" id="IPR050482">
    <property type="entry name" value="Sensor_HK_TwoCompSys"/>
</dbReference>
<dbReference type="PANTHER" id="PTHR24421">
    <property type="entry name" value="NITRATE/NITRITE SENSOR PROTEIN NARX-RELATED"/>
    <property type="match status" value="1"/>
</dbReference>
<feature type="domain" description="Histidine kinase" evidence="3">
    <location>
        <begin position="1"/>
        <end position="134"/>
    </location>
</feature>
<dbReference type="Gene3D" id="3.30.565.10">
    <property type="entry name" value="Histidine kinase-like ATPase, C-terminal domain"/>
    <property type="match status" value="1"/>
</dbReference>
<sequence>LDERGLVAALTDYLAVFERREGIEVHWQGQTAGDLSLTLTHEQALFRIAQEALANVARHAQATRVTVELHATLETVTLQVADDGRGFDPSAAQTEATMGLQGMRERLAGLGGTLTVDTALGAGTRLVAHLPRPASTEEGESYA</sequence>
<dbReference type="InterPro" id="IPR036890">
    <property type="entry name" value="HATPase_C_sf"/>
</dbReference>
<protein>
    <recommendedName>
        <fullName evidence="3">Histidine kinase domain-containing protein</fullName>
    </recommendedName>
</protein>
<reference evidence="4" key="1">
    <citation type="journal article" date="2014" name="Front. Microbiol.">
        <title>High frequency of phylogenetically diverse reductive dehalogenase-homologous genes in deep subseafloor sedimentary metagenomes.</title>
        <authorList>
            <person name="Kawai M."/>
            <person name="Futagami T."/>
            <person name="Toyoda A."/>
            <person name="Takaki Y."/>
            <person name="Nishi S."/>
            <person name="Hori S."/>
            <person name="Arai W."/>
            <person name="Tsubouchi T."/>
            <person name="Morono Y."/>
            <person name="Uchiyama I."/>
            <person name="Ito T."/>
            <person name="Fujiyama A."/>
            <person name="Inagaki F."/>
            <person name="Takami H."/>
        </authorList>
    </citation>
    <scope>NUCLEOTIDE SEQUENCE</scope>
    <source>
        <strain evidence="4">Expedition CK06-06</strain>
    </source>
</reference>
<dbReference type="EMBL" id="BARS01012424">
    <property type="protein sequence ID" value="GAF99157.1"/>
    <property type="molecule type" value="Genomic_DNA"/>
</dbReference>
<dbReference type="SUPFAM" id="SSF55874">
    <property type="entry name" value="ATPase domain of HSP90 chaperone/DNA topoisomerase II/histidine kinase"/>
    <property type="match status" value="1"/>
</dbReference>
<dbReference type="InterPro" id="IPR005467">
    <property type="entry name" value="His_kinase_dom"/>
</dbReference>
<proteinExistence type="predicted"/>
<feature type="non-terminal residue" evidence="4">
    <location>
        <position position="1"/>
    </location>
</feature>
<evidence type="ECO:0000256" key="2">
    <source>
        <dbReference type="ARBA" id="ARBA00022777"/>
    </source>
</evidence>
<evidence type="ECO:0000313" key="4">
    <source>
        <dbReference type="EMBL" id="GAF99157.1"/>
    </source>
</evidence>
<keyword evidence="1" id="KW-0808">Transferase</keyword>
<dbReference type="GO" id="GO:0016301">
    <property type="term" value="F:kinase activity"/>
    <property type="evidence" value="ECO:0007669"/>
    <property type="project" value="UniProtKB-KW"/>
</dbReference>
<keyword evidence="2" id="KW-0418">Kinase</keyword>